<evidence type="ECO:0000259" key="8">
    <source>
        <dbReference type="SMART" id="SM00382"/>
    </source>
</evidence>
<geneLocation type="plastid" evidence="9"/>
<evidence type="ECO:0000256" key="3">
    <source>
        <dbReference type="ARBA" id="ARBA00022640"/>
    </source>
</evidence>
<dbReference type="GO" id="GO:0016887">
    <property type="term" value="F:ATP hydrolysis activity"/>
    <property type="evidence" value="ECO:0007669"/>
    <property type="project" value="InterPro"/>
</dbReference>
<evidence type="ECO:0000256" key="5">
    <source>
        <dbReference type="ARBA" id="ARBA00022840"/>
    </source>
</evidence>
<dbReference type="PANTHER" id="PTHR42960:SF1">
    <property type="entry name" value="YCF46 PROTEIN"/>
    <property type="match status" value="1"/>
</dbReference>
<proteinExistence type="inferred from homology"/>
<dbReference type="Pfam" id="PF00004">
    <property type="entry name" value="AAA"/>
    <property type="match status" value="1"/>
</dbReference>
<name>A0A0D3M5N9_9STRA</name>
<dbReference type="RefSeq" id="YP_009131284.1">
    <property type="nucleotide sequence ID" value="NC_026851.1"/>
</dbReference>
<dbReference type="SMART" id="SM00382">
    <property type="entry name" value="AAA"/>
    <property type="match status" value="1"/>
</dbReference>
<reference evidence="9" key="1">
    <citation type="journal article" date="2015" name="Sci. Rep.">
        <title>Updating algal evolutionary relationships through plastid genome sequencing: did alveolate plastids emerge through endosymbiosis of an ochrophyte?</title>
        <authorList>
            <person name="Sevcikova T."/>
            <person name="Horak A."/>
            <person name="Klimes V."/>
            <person name="Zbrankova V."/>
            <person name="Demir-Hilton E."/>
            <person name="Sudek S."/>
            <person name="Jenkins J."/>
            <person name="Schmutz J."/>
            <person name="Pribyl P."/>
            <person name="Fousek J."/>
            <person name="Vlcek C."/>
            <person name="Lang B.F."/>
            <person name="Obornik M."/>
            <person name="Worden A.Z."/>
            <person name="Elias M."/>
        </authorList>
    </citation>
    <scope>NUCLEOTIDE SEQUENCE</scope>
</reference>
<organism evidence="9">
    <name type="scientific">Trachydiscus minutus</name>
    <dbReference type="NCBI Taxonomy" id="1032745"/>
    <lineage>
        <taxon>Eukaryota</taxon>
        <taxon>Sar</taxon>
        <taxon>Stramenopiles</taxon>
        <taxon>Ochrophyta</taxon>
        <taxon>Eustigmatophyceae</taxon>
        <taxon>Goniochloridales</taxon>
        <taxon>Goniochloridaceae</taxon>
        <taxon>Trachydiscus</taxon>
    </lineage>
</organism>
<sequence length="489" mass="56565">MNFEEEFLVALRSKSSFIYVISDEEERVEYIIRKLMRDPLQRIIYTWDYVNGFNDSNSSNQLRRNPVDALLKLETLLPETPCLLILKDYSRFLQELNINRQLRNLLPILRRQPKNLVILNSTNELPNQLADIFIVLELPKPTRLEISLELLRLSKLFKKPIDEEYFDNLVNAALGLSLEKIRQVFCKSLISGNTFNQKTLNFIFQEKQALVNQNGFIEFCQSSINFEQIGGLESIKKWVNLRKLNFSEKALNYGLPYPKGVLLVGVQGTGKSMIAKALANDWNLPLFKLDLGRLFGGIVGESESRVRKMIETTESLSPCILWIDEIDKSFQFINQGGDSGTTNRVLSTLLTWLAEKQSSVFIVATANNLQALQLELIRKGRFDEIFFLDLPTYEERKTVFRVHLKLFRPETWKFYDVDLFSMNTNNFSGAEIRQVIIEAMYYAFNQKRDFTNQDILLQIKNTVPLAKLNSQIVGDLQNWVRSGRIRSAS</sequence>
<dbReference type="CDD" id="cd19507">
    <property type="entry name" value="RecA-like_Ycf46-like"/>
    <property type="match status" value="1"/>
</dbReference>
<evidence type="ECO:0000256" key="7">
    <source>
        <dbReference type="ARBA" id="ARBA00040480"/>
    </source>
</evidence>
<evidence type="ECO:0000256" key="4">
    <source>
        <dbReference type="ARBA" id="ARBA00022741"/>
    </source>
</evidence>
<feature type="domain" description="AAA+ ATPase" evidence="8">
    <location>
        <begin position="257"/>
        <end position="392"/>
    </location>
</feature>
<dbReference type="Gene3D" id="3.40.50.300">
    <property type="entry name" value="P-loop containing nucleotide triphosphate hydrolases"/>
    <property type="match status" value="1"/>
</dbReference>
<keyword evidence="4" id="KW-0547">Nucleotide-binding</keyword>
<comment type="subcellular location">
    <subcellularLocation>
        <location evidence="1">Plastid</location>
        <location evidence="1">Chloroplast</location>
    </subcellularLocation>
</comment>
<dbReference type="InterPro" id="IPR027417">
    <property type="entry name" value="P-loop_NTPase"/>
</dbReference>
<dbReference type="Gene3D" id="1.10.8.60">
    <property type="match status" value="1"/>
</dbReference>
<protein>
    <recommendedName>
        <fullName evidence="7">Uncharacterized AAA domain-containing protein ycf46</fullName>
    </recommendedName>
</protein>
<gene>
    <name evidence="9" type="primary">ycf46</name>
</gene>
<dbReference type="PANTHER" id="PTHR42960">
    <property type="entry name" value="YCF46 PROTEIN"/>
    <property type="match status" value="1"/>
</dbReference>
<dbReference type="SUPFAM" id="SSF52540">
    <property type="entry name" value="P-loop containing nucleoside triphosphate hydrolases"/>
    <property type="match status" value="1"/>
</dbReference>
<dbReference type="GO" id="GO:0009507">
    <property type="term" value="C:chloroplast"/>
    <property type="evidence" value="ECO:0007669"/>
    <property type="project" value="UniProtKB-SubCell"/>
</dbReference>
<dbReference type="GeneID" id="24121273"/>
<keyword evidence="2" id="KW-0150">Chloroplast</keyword>
<evidence type="ECO:0000256" key="6">
    <source>
        <dbReference type="ARBA" id="ARBA00038088"/>
    </source>
</evidence>
<dbReference type="EMBL" id="KJ624065">
    <property type="protein sequence ID" value="AIB04169.1"/>
    <property type="molecule type" value="Genomic_DNA"/>
</dbReference>
<keyword evidence="5" id="KW-0067">ATP-binding</keyword>
<evidence type="ECO:0000256" key="2">
    <source>
        <dbReference type="ARBA" id="ARBA00022528"/>
    </source>
</evidence>
<dbReference type="AlphaFoldDB" id="A0A0D3M5N9"/>
<comment type="similarity">
    <text evidence="6">Belongs to the AAA ATPase family. Highly divergent.</text>
</comment>
<dbReference type="InterPro" id="IPR003593">
    <property type="entry name" value="AAA+_ATPase"/>
</dbReference>
<dbReference type="InterPro" id="IPR003959">
    <property type="entry name" value="ATPase_AAA_core"/>
</dbReference>
<evidence type="ECO:0000256" key="1">
    <source>
        <dbReference type="ARBA" id="ARBA00004229"/>
    </source>
</evidence>
<evidence type="ECO:0000313" key="9">
    <source>
        <dbReference type="EMBL" id="AIB04169.1"/>
    </source>
</evidence>
<dbReference type="GO" id="GO:0005524">
    <property type="term" value="F:ATP binding"/>
    <property type="evidence" value="ECO:0007669"/>
    <property type="project" value="UniProtKB-KW"/>
</dbReference>
<dbReference type="InterPro" id="IPR052381">
    <property type="entry name" value="AAA_domain_protein"/>
</dbReference>
<keyword evidence="3 9" id="KW-0934">Plastid</keyword>
<accession>A0A0D3M5N9</accession>